<proteinExistence type="inferred from homology"/>
<comment type="subcellular location">
    <subcellularLocation>
        <location evidence="1 5">Secreted</location>
    </subcellularLocation>
</comment>
<dbReference type="EMBL" id="RCMG01000163">
    <property type="protein sequence ID" value="KAG2861120.1"/>
    <property type="molecule type" value="Genomic_DNA"/>
</dbReference>
<evidence type="ECO:0000256" key="5">
    <source>
        <dbReference type="RuleBase" id="RU367124"/>
    </source>
</evidence>
<feature type="compositionally biased region" description="Polar residues" evidence="6">
    <location>
        <begin position="315"/>
        <end position="325"/>
    </location>
</feature>
<sequence length="325" mass="36167">MRLQLAFVAVITGIAAGTSDVAAATDTTLIVCGPPTPVKALDAELTARNGRRLLRNYKAADEDKGGDDDDREARHGVKTGSDEDMDHTLSIPDSEAKRILSEYYKRLFDEGIQIPVRLRPIVNYKDRFKTHDTYYFGFPGENQYFKLRNSEHKVVSGKALTDLLKTIRWMDTFLSLLSELEVAQETASNVEAPATKAELKMAQNVNANLNIIRKVIFSNASDVKRQSDEPYGHDDVLQKIFDDAESAFQAYGEAQKQYVEAKEAVKELNSKSLRSALKATQSAFKATNSVYNSKAKRYSDARPKLEARGLRGAGRSSTGWSSQTR</sequence>
<evidence type="ECO:0000256" key="4">
    <source>
        <dbReference type="ARBA" id="ARBA00022729"/>
    </source>
</evidence>
<feature type="region of interest" description="Disordered" evidence="6">
    <location>
        <begin position="294"/>
        <end position="325"/>
    </location>
</feature>
<feature type="region of interest" description="Disordered" evidence="6">
    <location>
        <begin position="57"/>
        <end position="88"/>
    </location>
</feature>
<comment type="caution">
    <text evidence="8">The sequence shown here is derived from an EMBL/GenBank/DDBJ whole genome shotgun (WGS) entry which is preliminary data.</text>
</comment>
<keyword evidence="3 5" id="KW-0964">Secreted</keyword>
<dbReference type="InterPro" id="IPR031825">
    <property type="entry name" value="RXLR"/>
</dbReference>
<name>A0A8T1B468_9STRA</name>
<feature type="compositionally biased region" description="Basic and acidic residues" evidence="6">
    <location>
        <begin position="297"/>
        <end position="309"/>
    </location>
</feature>
<keyword evidence="4 5" id="KW-0732">Signal</keyword>
<feature type="chain" id="PRO_5036275082" description="RxLR effector protein" evidence="5">
    <location>
        <begin position="24"/>
        <end position="325"/>
    </location>
</feature>
<dbReference type="Proteomes" id="UP000735874">
    <property type="component" value="Unassembled WGS sequence"/>
</dbReference>
<dbReference type="VEuPathDB" id="FungiDB:PC110_g17145"/>
<comment type="domain">
    <text evidence="5">The RxLR-dEER motif acts to carry the protein into the host cell cytoplasm through binding to cell surface phosphatidylinositol-3-phosphate.</text>
</comment>
<feature type="signal peptide" evidence="5">
    <location>
        <begin position="1"/>
        <end position="23"/>
    </location>
</feature>
<accession>A0A8T1B468</accession>
<dbReference type="Proteomes" id="UP000736787">
    <property type="component" value="Unassembled WGS sequence"/>
</dbReference>
<evidence type="ECO:0000256" key="1">
    <source>
        <dbReference type="ARBA" id="ARBA00004613"/>
    </source>
</evidence>
<evidence type="ECO:0000256" key="2">
    <source>
        <dbReference type="ARBA" id="ARBA00010400"/>
    </source>
</evidence>
<gene>
    <name evidence="7" type="ORF">PC113_g7419</name>
    <name evidence="8" type="ORF">PC117_g23763</name>
</gene>
<comment type="similarity">
    <text evidence="2 5">Belongs to the RxLR effector family.</text>
</comment>
<evidence type="ECO:0000313" key="7">
    <source>
        <dbReference type="EMBL" id="KAG2861120.1"/>
    </source>
</evidence>
<dbReference type="AlphaFoldDB" id="A0A8T1B468"/>
<reference evidence="8" key="1">
    <citation type="submission" date="2018-10" db="EMBL/GenBank/DDBJ databases">
        <title>Effector identification in a new, highly contiguous assembly of the strawberry crown rot pathogen Phytophthora cactorum.</title>
        <authorList>
            <person name="Armitage A.D."/>
            <person name="Nellist C.F."/>
            <person name="Bates H."/>
            <person name="Vickerstaff R.J."/>
            <person name="Harrison R.J."/>
        </authorList>
    </citation>
    <scope>NUCLEOTIDE SEQUENCE</scope>
    <source>
        <strain evidence="7">15-7</strain>
        <strain evidence="8">4040</strain>
    </source>
</reference>
<protein>
    <recommendedName>
        <fullName evidence="5">RxLR effector protein</fullName>
    </recommendedName>
</protein>
<comment type="function">
    <text evidence="5">Effector that suppresses plant defense responses during pathogen infection.</text>
</comment>
<evidence type="ECO:0000313" key="8">
    <source>
        <dbReference type="EMBL" id="KAG2893433.1"/>
    </source>
</evidence>
<organism evidence="8 9">
    <name type="scientific">Phytophthora cactorum</name>
    <dbReference type="NCBI Taxonomy" id="29920"/>
    <lineage>
        <taxon>Eukaryota</taxon>
        <taxon>Sar</taxon>
        <taxon>Stramenopiles</taxon>
        <taxon>Oomycota</taxon>
        <taxon>Peronosporomycetes</taxon>
        <taxon>Peronosporales</taxon>
        <taxon>Peronosporaceae</taxon>
        <taxon>Phytophthora</taxon>
    </lineage>
</organism>
<evidence type="ECO:0000256" key="3">
    <source>
        <dbReference type="ARBA" id="ARBA00022525"/>
    </source>
</evidence>
<dbReference type="EMBL" id="RCMK01001481">
    <property type="protein sequence ID" value="KAG2893433.1"/>
    <property type="molecule type" value="Genomic_DNA"/>
</dbReference>
<evidence type="ECO:0000313" key="9">
    <source>
        <dbReference type="Proteomes" id="UP000736787"/>
    </source>
</evidence>
<dbReference type="Pfam" id="PF16810">
    <property type="entry name" value="RXLR"/>
    <property type="match status" value="1"/>
</dbReference>
<evidence type="ECO:0000256" key="6">
    <source>
        <dbReference type="SAM" id="MobiDB-lite"/>
    </source>
</evidence>